<feature type="transmembrane region" description="Helical" evidence="5">
    <location>
        <begin position="319"/>
        <end position="345"/>
    </location>
</feature>
<dbReference type="PANTHER" id="PTHR43471">
    <property type="entry name" value="ABC TRANSPORTER PERMEASE"/>
    <property type="match status" value="1"/>
</dbReference>
<evidence type="ECO:0000313" key="8">
    <source>
        <dbReference type="Proteomes" id="UP000001302"/>
    </source>
</evidence>
<feature type="transmembrane region" description="Helical" evidence="5">
    <location>
        <begin position="21"/>
        <end position="39"/>
    </location>
</feature>
<evidence type="ECO:0000256" key="5">
    <source>
        <dbReference type="SAM" id="Phobius"/>
    </source>
</evidence>
<dbReference type="KEGG" id="pbr:PB2503_11144"/>
<dbReference type="STRING" id="314260.PB2503_11144"/>
<feature type="transmembrane region" description="Helical" evidence="5">
    <location>
        <begin position="454"/>
        <end position="476"/>
    </location>
</feature>
<feature type="transmembrane region" description="Helical" evidence="5">
    <location>
        <begin position="365"/>
        <end position="387"/>
    </location>
</feature>
<evidence type="ECO:0000259" key="6">
    <source>
        <dbReference type="Pfam" id="PF12698"/>
    </source>
</evidence>
<keyword evidence="3 5" id="KW-1133">Transmembrane helix</keyword>
<name>E0TIF7_PARBH</name>
<accession>E0TIF7</accession>
<reference evidence="7 8" key="2">
    <citation type="journal article" date="2011" name="J. Bacteriol.">
        <title>Complete genome sequence of strain HTCC2503T of Parvularcula bermudensis, the type species of the order "Parvularculales" in the class Alphaproteobacteria.</title>
        <authorList>
            <person name="Oh H.M."/>
            <person name="Kang I."/>
            <person name="Vergin K.L."/>
            <person name="Kang D."/>
            <person name="Rhee K.H."/>
            <person name="Giovannoni S.J."/>
            <person name="Cho J.C."/>
        </authorList>
    </citation>
    <scope>NUCLEOTIDE SEQUENCE [LARGE SCALE GENOMIC DNA]</scope>
    <source>
        <strain evidence="8">ATCC BAA-594 / HTCC2503 / KCTC 12087</strain>
    </source>
</reference>
<reference evidence="8" key="1">
    <citation type="submission" date="2010-08" db="EMBL/GenBank/DDBJ databases">
        <title>Genome sequence of Parvularcula bermudensis HTCC2503.</title>
        <authorList>
            <person name="Kang D.-M."/>
            <person name="Oh H.-M."/>
            <person name="Cho J.-C."/>
        </authorList>
    </citation>
    <scope>NUCLEOTIDE SEQUENCE [LARGE SCALE GENOMIC DNA]</scope>
    <source>
        <strain evidence="8">ATCC BAA-594 / HTCC2503 / KCTC 12087</strain>
    </source>
</reference>
<feature type="transmembrane region" description="Helical" evidence="5">
    <location>
        <begin position="269"/>
        <end position="290"/>
    </location>
</feature>
<evidence type="ECO:0000256" key="3">
    <source>
        <dbReference type="ARBA" id="ARBA00022989"/>
    </source>
</evidence>
<protein>
    <recommendedName>
        <fullName evidence="6">ABC-2 type transporter transmembrane domain-containing protein</fullName>
    </recommendedName>
</protein>
<dbReference type="HOGENOM" id="CLU_046841_0_0_5"/>
<dbReference type="Proteomes" id="UP000001302">
    <property type="component" value="Chromosome"/>
</dbReference>
<dbReference type="InterPro" id="IPR013525">
    <property type="entry name" value="ABC2_TM"/>
</dbReference>
<evidence type="ECO:0000256" key="2">
    <source>
        <dbReference type="ARBA" id="ARBA00022692"/>
    </source>
</evidence>
<dbReference type="PANTHER" id="PTHR43471:SF3">
    <property type="entry name" value="ABC TRANSPORTER PERMEASE PROTEIN NATB"/>
    <property type="match status" value="1"/>
</dbReference>
<comment type="subcellular location">
    <subcellularLocation>
        <location evidence="1">Membrane</location>
        <topology evidence="1">Multi-pass membrane protein</topology>
    </subcellularLocation>
</comment>
<keyword evidence="8" id="KW-1185">Reference proteome</keyword>
<dbReference type="AlphaFoldDB" id="E0TIF7"/>
<dbReference type="GO" id="GO:0016020">
    <property type="term" value="C:membrane"/>
    <property type="evidence" value="ECO:0007669"/>
    <property type="project" value="UniProtKB-SubCell"/>
</dbReference>
<dbReference type="EMBL" id="CP002156">
    <property type="protein sequence ID" value="ADM10276.1"/>
    <property type="molecule type" value="Genomic_DNA"/>
</dbReference>
<keyword evidence="2 5" id="KW-0812">Transmembrane</keyword>
<dbReference type="OrthoDB" id="7539112at2"/>
<dbReference type="RefSeq" id="WP_013301250.1">
    <property type="nucleotide sequence ID" value="NC_014414.1"/>
</dbReference>
<evidence type="ECO:0000313" key="7">
    <source>
        <dbReference type="EMBL" id="ADM10276.1"/>
    </source>
</evidence>
<organism evidence="7 8">
    <name type="scientific">Parvularcula bermudensis (strain ATCC BAA-594 / HTCC2503 / KCTC 12087)</name>
    <dbReference type="NCBI Taxonomy" id="314260"/>
    <lineage>
        <taxon>Bacteria</taxon>
        <taxon>Pseudomonadati</taxon>
        <taxon>Pseudomonadota</taxon>
        <taxon>Alphaproteobacteria</taxon>
        <taxon>Parvularculales</taxon>
        <taxon>Parvularculaceae</taxon>
        <taxon>Parvularcula</taxon>
    </lineage>
</organism>
<proteinExistence type="predicted"/>
<dbReference type="eggNOG" id="COG1668">
    <property type="taxonomic scope" value="Bacteria"/>
</dbReference>
<gene>
    <name evidence="7" type="ordered locus">PB2503_11144</name>
</gene>
<evidence type="ECO:0000256" key="4">
    <source>
        <dbReference type="ARBA" id="ARBA00023136"/>
    </source>
</evidence>
<dbReference type="GO" id="GO:0140359">
    <property type="term" value="F:ABC-type transporter activity"/>
    <property type="evidence" value="ECO:0007669"/>
    <property type="project" value="InterPro"/>
</dbReference>
<sequence length="499" mass="54107">MSAVFQIIVHEYRKYVLTRGFLLFLLIIPLAGLFGLFAAEVNERGGPTRYFAVIDETGGAVLDQIDDALERNNRTRELAAFDQWAATTFPDPAQRAALPAPYAPDGSNGRAQAFFEEGGIAAAKEALASYLPQGASPLPDPRPRFVRVPLPQDARAHSSQSAQITTLLPYLNEKRTLPSGDPLFAVLVVPSDYPTRRQATYWTNNILASDLRTFLTAELTLAEQRQAYLAEGVAQERLFTIEDISVTVDEIIAEVDGGAENAAARLRRVVPLFLAYILFLLISSIGGMLLTNTVEEKSNKIIEVLLSSVSATELMIGKLVGLALVGMTIPLLMVGLGVLATFLGGAGAEGSLALLLREGVFTSPVIGLFFLYFLLGYLFYASIYLAVGAMSESIHDAQSFVVPLTLALLLPLPFLGIILQEPNGVVARLLTFIPIYTPYAVMLRVTGDPPLWELVLATLLLFLTVSYVLIVMGRIYRGSVLASGGPPSFRRLRRAAGNS</sequence>
<feature type="domain" description="ABC-2 type transporter transmembrane" evidence="6">
    <location>
        <begin position="37"/>
        <end position="465"/>
    </location>
</feature>
<keyword evidence="4 5" id="KW-0472">Membrane</keyword>
<feature type="transmembrane region" description="Helical" evidence="5">
    <location>
        <begin position="425"/>
        <end position="442"/>
    </location>
</feature>
<feature type="transmembrane region" description="Helical" evidence="5">
    <location>
        <begin position="399"/>
        <end position="419"/>
    </location>
</feature>
<dbReference type="Pfam" id="PF12698">
    <property type="entry name" value="ABC2_membrane_3"/>
    <property type="match status" value="1"/>
</dbReference>
<evidence type="ECO:0000256" key="1">
    <source>
        <dbReference type="ARBA" id="ARBA00004141"/>
    </source>
</evidence>